<proteinExistence type="predicted"/>
<organism evidence="1 2">
    <name type="scientific">Amycolatopsis albidoflavus</name>
    <dbReference type="NCBI Taxonomy" id="102226"/>
    <lineage>
        <taxon>Bacteria</taxon>
        <taxon>Bacillati</taxon>
        <taxon>Actinomycetota</taxon>
        <taxon>Actinomycetes</taxon>
        <taxon>Pseudonocardiales</taxon>
        <taxon>Pseudonocardiaceae</taxon>
        <taxon>Amycolatopsis</taxon>
    </lineage>
</organism>
<reference evidence="2" key="1">
    <citation type="journal article" date="2019" name="Int. J. Syst. Evol. Microbiol.">
        <title>The Global Catalogue of Microorganisms (GCM) 10K type strain sequencing project: providing services to taxonomists for standard genome sequencing and annotation.</title>
        <authorList>
            <consortium name="The Broad Institute Genomics Platform"/>
            <consortium name="The Broad Institute Genome Sequencing Center for Infectious Disease"/>
            <person name="Wu L."/>
            <person name="Ma J."/>
        </authorList>
    </citation>
    <scope>NUCLEOTIDE SEQUENCE [LARGE SCALE GENOMIC DNA]</scope>
    <source>
        <strain evidence="2">CGMCC 4.7638</strain>
    </source>
</reference>
<comment type="caution">
    <text evidence="1">The sequence shown here is derived from an EMBL/GenBank/DDBJ whole genome shotgun (WGS) entry which is preliminary data.</text>
</comment>
<gene>
    <name evidence="1" type="ORF">ACFSUT_43030</name>
</gene>
<keyword evidence="2" id="KW-1185">Reference proteome</keyword>
<protein>
    <submittedName>
        <fullName evidence="1">Uncharacterized protein</fullName>
    </submittedName>
</protein>
<dbReference type="EMBL" id="JBHUKQ010000025">
    <property type="protein sequence ID" value="MFD2487111.1"/>
    <property type="molecule type" value="Genomic_DNA"/>
</dbReference>
<sequence length="47" mass="5357">MIGKEVCGARQQLEPVKRLKPLDEVLGKEVNDCHARQQLDSLNLLDR</sequence>
<evidence type="ECO:0000313" key="2">
    <source>
        <dbReference type="Proteomes" id="UP001597542"/>
    </source>
</evidence>
<dbReference type="Proteomes" id="UP001597542">
    <property type="component" value="Unassembled WGS sequence"/>
</dbReference>
<accession>A0ABW5ICI4</accession>
<evidence type="ECO:0000313" key="1">
    <source>
        <dbReference type="EMBL" id="MFD2487111.1"/>
    </source>
</evidence>
<dbReference type="RefSeq" id="WP_344269110.1">
    <property type="nucleotide sequence ID" value="NZ_BAAAHV010000006.1"/>
</dbReference>
<name>A0ABW5ICI4_9PSEU</name>